<protein>
    <submittedName>
        <fullName evidence="2">Ornithine cyclodeaminase</fullName>
    </submittedName>
</protein>
<gene>
    <name evidence="2" type="ORF">OMM_04586</name>
</gene>
<dbReference type="InterPro" id="IPR036291">
    <property type="entry name" value="NAD(P)-bd_dom_sf"/>
</dbReference>
<accession>A0A1V1P0Y0</accession>
<evidence type="ECO:0000313" key="2">
    <source>
        <dbReference type="EMBL" id="ETR68405.1"/>
    </source>
</evidence>
<dbReference type="InterPro" id="IPR003462">
    <property type="entry name" value="ODC_Mu_crystall"/>
</dbReference>
<comment type="caution">
    <text evidence="2">The sequence shown here is derived from an EMBL/GenBank/DDBJ whole genome shotgun (WGS) entry which is preliminary data.</text>
</comment>
<dbReference type="Proteomes" id="UP000189670">
    <property type="component" value="Unassembled WGS sequence"/>
</dbReference>
<dbReference type="Gene3D" id="3.40.50.720">
    <property type="entry name" value="NAD(P)-binding Rossmann-like Domain"/>
    <property type="match status" value="1"/>
</dbReference>
<dbReference type="InterPro" id="IPR023401">
    <property type="entry name" value="ODC_N"/>
</dbReference>
<dbReference type="AlphaFoldDB" id="A0A1V1P0Y0"/>
<dbReference type="SUPFAM" id="SSF51735">
    <property type="entry name" value="NAD(P)-binding Rossmann-fold domains"/>
    <property type="match status" value="1"/>
</dbReference>
<dbReference type="GO" id="GO:0016491">
    <property type="term" value="F:oxidoreductase activity"/>
    <property type="evidence" value="ECO:0007669"/>
    <property type="project" value="UniProtKB-ARBA"/>
</dbReference>
<dbReference type="Pfam" id="PF02423">
    <property type="entry name" value="OCD_Mu_crystall"/>
    <property type="match status" value="1"/>
</dbReference>
<dbReference type="GO" id="GO:0019752">
    <property type="term" value="P:carboxylic acid metabolic process"/>
    <property type="evidence" value="ECO:0007669"/>
    <property type="project" value="UniProtKB-ARBA"/>
</dbReference>
<evidence type="ECO:0000256" key="1">
    <source>
        <dbReference type="ARBA" id="ARBA00008903"/>
    </source>
</evidence>
<dbReference type="EMBL" id="ATBP01000965">
    <property type="protein sequence ID" value="ETR68405.1"/>
    <property type="molecule type" value="Genomic_DNA"/>
</dbReference>
<dbReference type="PIRSF" id="PIRSF001439">
    <property type="entry name" value="CryM"/>
    <property type="match status" value="1"/>
</dbReference>
<dbReference type="Gene3D" id="3.30.1780.10">
    <property type="entry name" value="ornithine cyclodeaminase, domain 1"/>
    <property type="match status" value="1"/>
</dbReference>
<dbReference type="PANTHER" id="PTHR13812">
    <property type="entry name" value="KETIMINE REDUCTASE MU-CRYSTALLIN"/>
    <property type="match status" value="1"/>
</dbReference>
<evidence type="ECO:0000313" key="3">
    <source>
        <dbReference type="Proteomes" id="UP000189670"/>
    </source>
</evidence>
<proteinExistence type="inferred from homology"/>
<name>A0A1V1P0Y0_9BACT</name>
<dbReference type="GO" id="GO:0005737">
    <property type="term" value="C:cytoplasm"/>
    <property type="evidence" value="ECO:0007669"/>
    <property type="project" value="TreeGrafter"/>
</dbReference>
<dbReference type="FunFam" id="3.40.50.720:FF:000311">
    <property type="entry name" value="Ornithine cyclodeaminase"/>
    <property type="match status" value="1"/>
</dbReference>
<reference evidence="3" key="1">
    <citation type="submission" date="2012-11" db="EMBL/GenBank/DDBJ databases">
        <authorList>
            <person name="Lucero-Rivera Y.E."/>
            <person name="Tovar-Ramirez D."/>
        </authorList>
    </citation>
    <scope>NUCLEOTIDE SEQUENCE [LARGE SCALE GENOMIC DNA]</scope>
    <source>
        <strain evidence="3">Araruama</strain>
    </source>
</reference>
<comment type="similarity">
    <text evidence="1">Belongs to the ornithine cyclodeaminase/mu-crystallin family.</text>
</comment>
<organism evidence="2 3">
    <name type="scientific">Candidatus Magnetoglobus multicellularis str. Araruama</name>
    <dbReference type="NCBI Taxonomy" id="890399"/>
    <lineage>
        <taxon>Bacteria</taxon>
        <taxon>Pseudomonadati</taxon>
        <taxon>Thermodesulfobacteriota</taxon>
        <taxon>Desulfobacteria</taxon>
        <taxon>Desulfobacterales</taxon>
        <taxon>Desulfobacteraceae</taxon>
        <taxon>Candidatus Magnetoglobus</taxon>
    </lineage>
</organism>
<sequence>MKLRMLSAADVRKALPMPLAIQVMQRAFAQFSAGRTVVPLRTRIQVDGGNLMFFMPAFLKESRELGLKVIALWPDNSVKGLADAYSLVTIFDVDTGKPLAIMNGEELTAIRTGAGGGLAADLLARPESSVVAVFGSGVQARAQLEAVCAVRPIREVRIVGRTPVSAEKFAAEIRNWPDLPTVFTPPREEAVAKADIIITATTSNTPVFKGKCLSPGTHITAVGSYTHDMQEVDSDTIRKAKIVVDSLEACLAEAGDLIIPIEQKEITSDDIYAELGQIVNGDLPGRENPDEITYFKSVGIAAQDAASGHEIYRIAKEMNLGQLVEL</sequence>
<dbReference type="PANTHER" id="PTHR13812:SF19">
    <property type="entry name" value="KETIMINE REDUCTASE MU-CRYSTALLIN"/>
    <property type="match status" value="1"/>
</dbReference>